<accession>A0A0A5G7L7</accession>
<evidence type="ECO:0000259" key="3">
    <source>
        <dbReference type="PROSITE" id="PS01031"/>
    </source>
</evidence>
<evidence type="ECO:0000313" key="4">
    <source>
        <dbReference type="EMBL" id="KGX87090.1"/>
    </source>
</evidence>
<name>A0A0A5G7L7_9BACI</name>
<dbReference type="PANTHER" id="PTHR11527">
    <property type="entry name" value="HEAT-SHOCK PROTEIN 20 FAMILY MEMBER"/>
    <property type="match status" value="1"/>
</dbReference>
<gene>
    <name evidence="4" type="ORF">N784_02880</name>
</gene>
<dbReference type="Gene3D" id="2.60.40.790">
    <property type="match status" value="1"/>
</dbReference>
<comment type="similarity">
    <text evidence="1 2">Belongs to the small heat shock protein (HSP20) family.</text>
</comment>
<dbReference type="OrthoDB" id="1806521at2"/>
<keyword evidence="5" id="KW-1185">Reference proteome</keyword>
<feature type="domain" description="SHSP" evidence="3">
    <location>
        <begin position="32"/>
        <end position="139"/>
    </location>
</feature>
<dbReference type="RefSeq" id="WP_036833896.1">
    <property type="nucleotide sequence ID" value="NZ_AVPG01000009.1"/>
</dbReference>
<dbReference type="SUPFAM" id="SSF49764">
    <property type="entry name" value="HSP20-like chaperones"/>
    <property type="match status" value="1"/>
</dbReference>
<evidence type="ECO:0000256" key="2">
    <source>
        <dbReference type="RuleBase" id="RU003616"/>
    </source>
</evidence>
<dbReference type="Pfam" id="PF00011">
    <property type="entry name" value="HSP20"/>
    <property type="match status" value="1"/>
</dbReference>
<dbReference type="eggNOG" id="COG0071">
    <property type="taxonomic scope" value="Bacteria"/>
</dbReference>
<dbReference type="InterPro" id="IPR008978">
    <property type="entry name" value="HSP20-like_chaperone"/>
</dbReference>
<dbReference type="InterPro" id="IPR031107">
    <property type="entry name" value="Small_HSP"/>
</dbReference>
<dbReference type="AlphaFoldDB" id="A0A0A5G7L7"/>
<proteinExistence type="inferred from homology"/>
<evidence type="ECO:0000256" key="1">
    <source>
        <dbReference type="PROSITE-ProRule" id="PRU00285"/>
    </source>
</evidence>
<evidence type="ECO:0000313" key="5">
    <source>
        <dbReference type="Proteomes" id="UP000030401"/>
    </source>
</evidence>
<dbReference type="InterPro" id="IPR002068">
    <property type="entry name" value="A-crystallin/Hsp20_dom"/>
</dbReference>
<sequence>MSTHDSKKNRSLFDDLFDVTRGNSIFRAMDQLFADAFSDGIQLKQYETKTDYVIETALPGVSKEEIHLELVEDSLRMMIDHHEKASNDTTGQTKEMRSFRERTISLPANISKREMRATYQDGVLSITFPKRRGKRIEIE</sequence>
<comment type="caution">
    <text evidence="4">The sequence shown here is derived from an EMBL/GenBank/DDBJ whole genome shotgun (WGS) entry which is preliminary data.</text>
</comment>
<dbReference type="EMBL" id="AVPG01000009">
    <property type="protein sequence ID" value="KGX87090.1"/>
    <property type="molecule type" value="Genomic_DNA"/>
</dbReference>
<dbReference type="PROSITE" id="PS01031">
    <property type="entry name" value="SHSP"/>
    <property type="match status" value="1"/>
</dbReference>
<protein>
    <recommendedName>
        <fullName evidence="3">SHSP domain-containing protein</fullName>
    </recommendedName>
</protein>
<dbReference type="CDD" id="cd06464">
    <property type="entry name" value="ACD_sHsps-like"/>
    <property type="match status" value="1"/>
</dbReference>
<dbReference type="Proteomes" id="UP000030401">
    <property type="component" value="Unassembled WGS sequence"/>
</dbReference>
<dbReference type="STRING" id="1385512.N784_02880"/>
<organism evidence="4 5">
    <name type="scientific">Pontibacillus litoralis JSM 072002</name>
    <dbReference type="NCBI Taxonomy" id="1385512"/>
    <lineage>
        <taxon>Bacteria</taxon>
        <taxon>Bacillati</taxon>
        <taxon>Bacillota</taxon>
        <taxon>Bacilli</taxon>
        <taxon>Bacillales</taxon>
        <taxon>Bacillaceae</taxon>
        <taxon>Pontibacillus</taxon>
    </lineage>
</organism>
<reference evidence="4 5" key="1">
    <citation type="submission" date="2013-08" db="EMBL/GenBank/DDBJ databases">
        <authorList>
            <person name="Huang J."/>
            <person name="Wang G."/>
        </authorList>
    </citation>
    <scope>NUCLEOTIDE SEQUENCE [LARGE SCALE GENOMIC DNA]</scope>
    <source>
        <strain evidence="4 5">JSM 072002</strain>
    </source>
</reference>